<feature type="domain" description="NADPH-dependent FMN reductase-like" evidence="3">
    <location>
        <begin position="1"/>
        <end position="144"/>
    </location>
</feature>
<evidence type="ECO:0000313" key="5">
    <source>
        <dbReference type="Proteomes" id="UP000175744"/>
    </source>
</evidence>
<dbReference type="GO" id="GO:0016491">
    <property type="term" value="F:oxidoreductase activity"/>
    <property type="evidence" value="ECO:0007669"/>
    <property type="project" value="InterPro"/>
</dbReference>
<dbReference type="InterPro" id="IPR029039">
    <property type="entry name" value="Flavoprotein-like_sf"/>
</dbReference>
<dbReference type="PANTHER" id="PTHR43278">
    <property type="entry name" value="NAD(P)H-DEPENDENT FMN-CONTAINING OXIDOREDUCTASE YWQN-RELATED"/>
    <property type="match status" value="1"/>
</dbReference>
<dbReference type="InterPro" id="IPR051796">
    <property type="entry name" value="ISF_SsuE-like"/>
</dbReference>
<dbReference type="InterPro" id="IPR005025">
    <property type="entry name" value="FMN_Rdtase-like_dom"/>
</dbReference>
<dbReference type="AlphaFoldDB" id="A0A1E8EXQ1"/>
<dbReference type="PANTHER" id="PTHR43278:SF2">
    <property type="entry name" value="IRON-SULFUR FLAVOPROTEIN"/>
    <property type="match status" value="1"/>
</dbReference>
<name>A0A1E8EXQ1_9CLOT</name>
<dbReference type="Gene3D" id="3.40.50.360">
    <property type="match status" value="1"/>
</dbReference>
<organism evidence="4 5">
    <name type="scientific">Clostridium acetireducens DSM 10703</name>
    <dbReference type="NCBI Taxonomy" id="1121290"/>
    <lineage>
        <taxon>Bacteria</taxon>
        <taxon>Bacillati</taxon>
        <taxon>Bacillota</taxon>
        <taxon>Clostridia</taxon>
        <taxon>Eubacteriales</taxon>
        <taxon>Clostridiaceae</taxon>
        <taxon>Clostridium</taxon>
    </lineage>
</organism>
<dbReference type="RefSeq" id="WP_070110558.1">
    <property type="nucleotide sequence ID" value="NZ_LZFO01000023.1"/>
</dbReference>
<evidence type="ECO:0000259" key="3">
    <source>
        <dbReference type="Pfam" id="PF03358"/>
    </source>
</evidence>
<dbReference type="OrthoDB" id="9805976at2"/>
<dbReference type="Pfam" id="PF03358">
    <property type="entry name" value="FMN_red"/>
    <property type="match status" value="1"/>
</dbReference>
<accession>A0A1E8EXQ1</accession>
<dbReference type="EMBL" id="LZFO01000023">
    <property type="protein sequence ID" value="OFI05577.1"/>
    <property type="molecule type" value="Genomic_DNA"/>
</dbReference>
<evidence type="ECO:0000256" key="2">
    <source>
        <dbReference type="ARBA" id="ARBA00022643"/>
    </source>
</evidence>
<evidence type="ECO:0000313" key="4">
    <source>
        <dbReference type="EMBL" id="OFI05577.1"/>
    </source>
</evidence>
<keyword evidence="1" id="KW-0285">Flavoprotein</keyword>
<protein>
    <submittedName>
        <fullName evidence="4">Iron-sulfur flavoprotein</fullName>
    </submittedName>
</protein>
<gene>
    <name evidence="4" type="ORF">CLOACE_15830</name>
</gene>
<dbReference type="SUPFAM" id="SSF52218">
    <property type="entry name" value="Flavoproteins"/>
    <property type="match status" value="1"/>
</dbReference>
<keyword evidence="2" id="KW-0288">FMN</keyword>
<comment type="caution">
    <text evidence="4">The sequence shown here is derived from an EMBL/GenBank/DDBJ whole genome shotgun (WGS) entry which is preliminary data.</text>
</comment>
<dbReference type="Proteomes" id="UP000175744">
    <property type="component" value="Unassembled WGS sequence"/>
</dbReference>
<keyword evidence="5" id="KW-1185">Reference proteome</keyword>
<dbReference type="STRING" id="1121290.CLAOCE_15830"/>
<evidence type="ECO:0000256" key="1">
    <source>
        <dbReference type="ARBA" id="ARBA00022630"/>
    </source>
</evidence>
<proteinExistence type="predicted"/>
<reference evidence="4 5" key="1">
    <citation type="submission" date="2016-06" db="EMBL/GenBank/DDBJ databases">
        <title>Genome sequence of Clostridium acetireducens DSM 10703.</title>
        <authorList>
            <person name="Poehlein A."/>
            <person name="Fluechter S."/>
            <person name="Duerre P."/>
            <person name="Daniel R."/>
        </authorList>
    </citation>
    <scope>NUCLEOTIDE SEQUENCE [LARGE SCALE GENOMIC DNA]</scope>
    <source>
        <strain evidence="4 5">DSM 10703</strain>
    </source>
</reference>
<sequence length="182" mass="20696">MKTVVFLASPNKNGNTITILNSLLSGLQGEVNIINTFKTNVKGCIDCKYCHYHNECFIKDDMVHIYNLLEKSDNVIIASPIYFSSFPASMKAIIDRLQLYWSNKFIKRKEKNICKKNAVVILTCGSKCNKAFSLVEETLKQVFSLINVNETYKILIDNTDNTKINKELNIQAYNIGKNISEV</sequence>